<evidence type="ECO:0000313" key="1">
    <source>
        <dbReference type="EMBL" id="MFM2486718.1"/>
    </source>
</evidence>
<dbReference type="Gene3D" id="3.30.750.24">
    <property type="entry name" value="STAS domain"/>
    <property type="match status" value="1"/>
</dbReference>
<proteinExistence type="predicted"/>
<gene>
    <name evidence="1" type="ORF">ABUE30_16930</name>
</gene>
<dbReference type="SUPFAM" id="SSF52091">
    <property type="entry name" value="SpoIIaa-like"/>
    <property type="match status" value="1"/>
</dbReference>
<dbReference type="RefSeq" id="WP_408625019.1">
    <property type="nucleotide sequence ID" value="NZ_JBEQCT010000010.1"/>
</dbReference>
<dbReference type="Proteomes" id="UP001629953">
    <property type="component" value="Unassembled WGS sequence"/>
</dbReference>
<comment type="caution">
    <text evidence="1">The sequence shown here is derived from an EMBL/GenBank/DDBJ whole genome shotgun (WGS) entry which is preliminary data.</text>
</comment>
<keyword evidence="2" id="KW-1185">Reference proteome</keyword>
<organism evidence="1 2">
    <name type="scientific">Celerinatantimonas yamalensis</name>
    <dbReference type="NCBI Taxonomy" id="559956"/>
    <lineage>
        <taxon>Bacteria</taxon>
        <taxon>Pseudomonadati</taxon>
        <taxon>Pseudomonadota</taxon>
        <taxon>Gammaproteobacteria</taxon>
        <taxon>Celerinatantimonadaceae</taxon>
        <taxon>Celerinatantimonas</taxon>
    </lineage>
</organism>
<accession>A0ABW9GAU1</accession>
<dbReference type="EMBL" id="JBEQCT010000010">
    <property type="protein sequence ID" value="MFM2486718.1"/>
    <property type="molecule type" value="Genomic_DNA"/>
</dbReference>
<evidence type="ECO:0000313" key="2">
    <source>
        <dbReference type="Proteomes" id="UP001629953"/>
    </source>
</evidence>
<evidence type="ECO:0008006" key="3">
    <source>
        <dbReference type="Google" id="ProtNLM"/>
    </source>
</evidence>
<reference evidence="1 2" key="1">
    <citation type="journal article" date="2013" name="Int. J. Syst. Evol. Microbiol.">
        <title>Celerinatantimonas yamalensis sp. nov., a cold-adapted diazotrophic bacterium from a cold permafrost brine.</title>
        <authorList>
            <person name="Shcherbakova V."/>
            <person name="Chuvilskaya N."/>
            <person name="Rivkina E."/>
            <person name="Demidov N."/>
            <person name="Uchaeva V."/>
            <person name="Suetin S."/>
            <person name="Suzina N."/>
            <person name="Gilichinsky D."/>
        </authorList>
    </citation>
    <scope>NUCLEOTIDE SEQUENCE [LARGE SCALE GENOMIC DNA]</scope>
    <source>
        <strain evidence="1 2">C7</strain>
    </source>
</reference>
<name>A0ABW9GAU1_9GAMM</name>
<dbReference type="InterPro" id="IPR036513">
    <property type="entry name" value="STAS_dom_sf"/>
</dbReference>
<protein>
    <recommendedName>
        <fullName evidence="3">Phospholipid transport system transporter-binding protein</fullName>
    </recommendedName>
</protein>
<sequence length="96" mass="10523">MANSGFFECKSDGVIAFQGDWTMAMIADIWPQLLAQKFECADFSQISQIDSAGLAAIITALMKNQQATTINIRHCPDSIRPLIALYGLEPYLAHSS</sequence>